<evidence type="ECO:0000256" key="1">
    <source>
        <dbReference type="SAM" id="MobiDB-lite"/>
    </source>
</evidence>
<organism evidence="3 4">
    <name type="scientific">Tulasnella calospora MUT 4182</name>
    <dbReference type="NCBI Taxonomy" id="1051891"/>
    <lineage>
        <taxon>Eukaryota</taxon>
        <taxon>Fungi</taxon>
        <taxon>Dikarya</taxon>
        <taxon>Basidiomycota</taxon>
        <taxon>Agaricomycotina</taxon>
        <taxon>Agaricomycetes</taxon>
        <taxon>Cantharellales</taxon>
        <taxon>Tulasnellaceae</taxon>
        <taxon>Tulasnella</taxon>
    </lineage>
</organism>
<sequence>MARSRPQSFTYSFTRVPWFVVRLMQPPESQGAVKVRGCSVIPPLKIQLRDVIDGKHLPPLSSTDFEDYLRFQEHSVENLYFMRWLDDYTAKYNAHAASPQAQSYNPQLALSFARARSTFLSSNSPLAINVESKNAIFPPDCKYPSPEALGGAKHEVEAMLRESLNIFITTRAQGNAGFFHLISVCTFGALCTLTGLVPILLQIYRGESAGVRSIRLASIAPFWIGMVAFLGALHGVCPIVWMFGEGRQLQGYELARPQISGPVSHTTMMPKQLSATAAPPNVRAREATGDTVVGGGAGAEEEVDLKDHLSKMELGFPTPTSAVSELDDVKASPLTPNDGAGKPFVVSTLANAVTLDTRGTSPVFPNIPTPTSARPLMIDPTYGASGSQTHIPLSPLAGAPSSTAGDITSAPMTAVSSSISPFAKYDAGNSNTKSMYQESTSNYTSTALSHDEPYVLDLDSFEPGPQVASAALPRRRLPPRRPHCSRTLGSALREVAPPAPKWWNKIIGERDEDEFVGGSSKAKLPRPGPFAPMTPIESSIIRRSNYEVIAKSLVIASILTGALAGGLYAVPVKAH</sequence>
<dbReference type="Gene3D" id="1.10.167.10">
    <property type="entry name" value="Regulator of G-protein Signalling 4, domain 2"/>
    <property type="match status" value="1"/>
</dbReference>
<keyword evidence="2" id="KW-0812">Transmembrane</keyword>
<proteinExistence type="predicted"/>
<feature type="transmembrane region" description="Helical" evidence="2">
    <location>
        <begin position="178"/>
        <end position="201"/>
    </location>
</feature>
<gene>
    <name evidence="3" type="ORF">M407DRAFT_17463</name>
</gene>
<evidence type="ECO:0000313" key="4">
    <source>
        <dbReference type="Proteomes" id="UP000054248"/>
    </source>
</evidence>
<dbReference type="SUPFAM" id="SSF48097">
    <property type="entry name" value="Regulator of G-protein signaling, RGS"/>
    <property type="match status" value="1"/>
</dbReference>
<keyword evidence="2" id="KW-1133">Transmembrane helix</keyword>
<protein>
    <recommendedName>
        <fullName evidence="5">RGS domain-containing protein</fullName>
    </recommendedName>
</protein>
<name>A0A0C3MJK0_9AGAM</name>
<dbReference type="InterPro" id="IPR036305">
    <property type="entry name" value="RGS_sf"/>
</dbReference>
<dbReference type="PANTHER" id="PTHR39466">
    <property type="entry name" value="RGS DOMAIN-CONTAINING PROTEIN"/>
    <property type="match status" value="1"/>
</dbReference>
<dbReference type="HOGENOM" id="CLU_030981_0_0_1"/>
<reference evidence="3 4" key="1">
    <citation type="submission" date="2014-04" db="EMBL/GenBank/DDBJ databases">
        <authorList>
            <consortium name="DOE Joint Genome Institute"/>
            <person name="Kuo A."/>
            <person name="Girlanda M."/>
            <person name="Perotto S."/>
            <person name="Kohler A."/>
            <person name="Nagy L.G."/>
            <person name="Floudas D."/>
            <person name="Copeland A."/>
            <person name="Barry K.W."/>
            <person name="Cichocki N."/>
            <person name="Veneault-Fourrey C."/>
            <person name="LaButti K."/>
            <person name="Lindquist E.A."/>
            <person name="Lipzen A."/>
            <person name="Lundell T."/>
            <person name="Morin E."/>
            <person name="Murat C."/>
            <person name="Sun H."/>
            <person name="Tunlid A."/>
            <person name="Henrissat B."/>
            <person name="Grigoriev I.V."/>
            <person name="Hibbett D.S."/>
            <person name="Martin F."/>
            <person name="Nordberg H.P."/>
            <person name="Cantor M.N."/>
            <person name="Hua S.X."/>
        </authorList>
    </citation>
    <scope>NUCLEOTIDE SEQUENCE [LARGE SCALE GENOMIC DNA]</scope>
    <source>
        <strain evidence="3 4">MUT 4182</strain>
    </source>
</reference>
<feature type="region of interest" description="Disordered" evidence="1">
    <location>
        <begin position="379"/>
        <end position="404"/>
    </location>
</feature>
<feature type="transmembrane region" description="Helical" evidence="2">
    <location>
        <begin position="221"/>
        <end position="243"/>
    </location>
</feature>
<dbReference type="EMBL" id="KN822946">
    <property type="protein sequence ID" value="KIO33862.1"/>
    <property type="molecule type" value="Genomic_DNA"/>
</dbReference>
<reference evidence="4" key="2">
    <citation type="submission" date="2015-01" db="EMBL/GenBank/DDBJ databases">
        <title>Evolutionary Origins and Diversification of the Mycorrhizal Mutualists.</title>
        <authorList>
            <consortium name="DOE Joint Genome Institute"/>
            <consortium name="Mycorrhizal Genomics Consortium"/>
            <person name="Kohler A."/>
            <person name="Kuo A."/>
            <person name="Nagy L.G."/>
            <person name="Floudas D."/>
            <person name="Copeland A."/>
            <person name="Barry K.W."/>
            <person name="Cichocki N."/>
            <person name="Veneault-Fourrey C."/>
            <person name="LaButti K."/>
            <person name="Lindquist E.A."/>
            <person name="Lipzen A."/>
            <person name="Lundell T."/>
            <person name="Morin E."/>
            <person name="Murat C."/>
            <person name="Riley R."/>
            <person name="Ohm R."/>
            <person name="Sun H."/>
            <person name="Tunlid A."/>
            <person name="Henrissat B."/>
            <person name="Grigoriev I.V."/>
            <person name="Hibbett D.S."/>
            <person name="Martin F."/>
        </authorList>
    </citation>
    <scope>NUCLEOTIDE SEQUENCE [LARGE SCALE GENOMIC DNA]</scope>
    <source>
        <strain evidence="4">MUT 4182</strain>
    </source>
</reference>
<dbReference type="Proteomes" id="UP000054248">
    <property type="component" value="Unassembled WGS sequence"/>
</dbReference>
<dbReference type="InterPro" id="IPR044926">
    <property type="entry name" value="RGS_subdomain_2"/>
</dbReference>
<evidence type="ECO:0000256" key="2">
    <source>
        <dbReference type="SAM" id="Phobius"/>
    </source>
</evidence>
<dbReference type="OrthoDB" id="3232309at2759"/>
<accession>A0A0C3MJK0</accession>
<feature type="transmembrane region" description="Helical" evidence="2">
    <location>
        <begin position="548"/>
        <end position="570"/>
    </location>
</feature>
<keyword evidence="4" id="KW-1185">Reference proteome</keyword>
<dbReference type="STRING" id="1051891.A0A0C3MJK0"/>
<evidence type="ECO:0008006" key="5">
    <source>
        <dbReference type="Google" id="ProtNLM"/>
    </source>
</evidence>
<evidence type="ECO:0000313" key="3">
    <source>
        <dbReference type="EMBL" id="KIO33862.1"/>
    </source>
</evidence>
<dbReference type="AlphaFoldDB" id="A0A0C3MJK0"/>
<keyword evidence="2" id="KW-0472">Membrane</keyword>
<dbReference type="PANTHER" id="PTHR39466:SF1">
    <property type="entry name" value="RGS DOMAIN-CONTAINING PROTEIN"/>
    <property type="match status" value="1"/>
</dbReference>